<protein>
    <submittedName>
        <fullName evidence="3">AAA family ATPase</fullName>
    </submittedName>
</protein>
<gene>
    <name evidence="3" type="ORF">H8698_07685</name>
</gene>
<dbReference type="Proteomes" id="UP000611762">
    <property type="component" value="Unassembled WGS sequence"/>
</dbReference>
<dbReference type="AlphaFoldDB" id="A0A926HUR5"/>
<dbReference type="GO" id="GO:0016887">
    <property type="term" value="F:ATP hydrolysis activity"/>
    <property type="evidence" value="ECO:0007669"/>
    <property type="project" value="InterPro"/>
</dbReference>
<sequence length="429" mass="48857">MRIENVFINNFKKIENLNLKFNTGFNLIIGDNSSGKTSILEAISVALGGFLAGIDNISTIHFNKDEIRRISNWTGDGSYNIQYSTPIQVQCDLILDNEKFSFTRKKNSIKSSRTTIEPRDICRKAALLAGAGNDTSELPIISYQSAARMWSQKKDKWNDPFQDDFSRVVGYTDCLDESSNTKMLTNWCKKMEQISWQLDKKIGEYESAKSAISRFITFMTNPEDTIAPSSEAQVFYDKRSEELMCIIEDDVLPLRFLSAGYRSMIGMVLDIACRMSILNPNLLDKTYMTNGIVLIDELDLHLHPKWQWKIIAALEKTFPNVQFIATTHSSIILSSFKGEHIISLNKDGEIEYKKPAYGYQINDVLSVLQDSTMRVPSIQSDFVKFYNAIECHNLQLAENYLNELKQKLSENDPDITGAQTTLDLEKMNE</sequence>
<evidence type="ECO:0000313" key="3">
    <source>
        <dbReference type="EMBL" id="MBC8540857.1"/>
    </source>
</evidence>
<dbReference type="GO" id="GO:0005524">
    <property type="term" value="F:ATP binding"/>
    <property type="evidence" value="ECO:0007669"/>
    <property type="project" value="InterPro"/>
</dbReference>
<dbReference type="Pfam" id="PF13304">
    <property type="entry name" value="AAA_21"/>
    <property type="match status" value="1"/>
</dbReference>
<reference evidence="3" key="1">
    <citation type="submission" date="2020-08" db="EMBL/GenBank/DDBJ databases">
        <title>Genome public.</title>
        <authorList>
            <person name="Liu C."/>
            <person name="Sun Q."/>
        </authorList>
    </citation>
    <scope>NUCLEOTIDE SEQUENCE</scope>
    <source>
        <strain evidence="3">H8</strain>
    </source>
</reference>
<evidence type="ECO:0000259" key="1">
    <source>
        <dbReference type="Pfam" id="PF13304"/>
    </source>
</evidence>
<dbReference type="Gene3D" id="3.40.50.300">
    <property type="entry name" value="P-loop containing nucleotide triphosphate hydrolases"/>
    <property type="match status" value="1"/>
</dbReference>
<keyword evidence="4" id="KW-1185">Reference proteome</keyword>
<dbReference type="PANTHER" id="PTHR43581">
    <property type="entry name" value="ATP/GTP PHOSPHATASE"/>
    <property type="match status" value="1"/>
</dbReference>
<dbReference type="InterPro" id="IPR051396">
    <property type="entry name" value="Bact_Antivir_Def_Nuclease"/>
</dbReference>
<accession>A0A926HUR5</accession>
<dbReference type="InterPro" id="IPR003959">
    <property type="entry name" value="ATPase_AAA_core"/>
</dbReference>
<organism evidence="3 4">
    <name type="scientific">Congzhengia minquanensis</name>
    <dbReference type="NCBI Taxonomy" id="2763657"/>
    <lineage>
        <taxon>Bacteria</taxon>
        <taxon>Bacillati</taxon>
        <taxon>Bacillota</taxon>
        <taxon>Clostridia</taxon>
        <taxon>Eubacteriales</taxon>
        <taxon>Oscillospiraceae</taxon>
        <taxon>Congzhengia</taxon>
    </lineage>
</organism>
<feature type="domain" description="ATPase AAA-type core" evidence="1">
    <location>
        <begin position="291"/>
        <end position="333"/>
    </location>
</feature>
<proteinExistence type="predicted"/>
<dbReference type="PANTHER" id="PTHR43581:SF2">
    <property type="entry name" value="EXCINUCLEASE ATPASE SUBUNIT"/>
    <property type="match status" value="1"/>
</dbReference>
<dbReference type="EMBL" id="JACRSU010000002">
    <property type="protein sequence ID" value="MBC8540857.1"/>
    <property type="molecule type" value="Genomic_DNA"/>
</dbReference>
<dbReference type="Pfam" id="PF13476">
    <property type="entry name" value="AAA_23"/>
    <property type="match status" value="1"/>
</dbReference>
<dbReference type="InterPro" id="IPR038729">
    <property type="entry name" value="Rad50/SbcC_AAA"/>
</dbReference>
<name>A0A926HUR5_9FIRM</name>
<dbReference type="GO" id="GO:0006302">
    <property type="term" value="P:double-strand break repair"/>
    <property type="evidence" value="ECO:0007669"/>
    <property type="project" value="InterPro"/>
</dbReference>
<dbReference type="InterPro" id="IPR027417">
    <property type="entry name" value="P-loop_NTPase"/>
</dbReference>
<dbReference type="RefSeq" id="WP_249312052.1">
    <property type="nucleotide sequence ID" value="NZ_JACRSU010000002.1"/>
</dbReference>
<comment type="caution">
    <text evidence="3">The sequence shown here is derived from an EMBL/GenBank/DDBJ whole genome shotgun (WGS) entry which is preliminary data.</text>
</comment>
<evidence type="ECO:0000313" key="4">
    <source>
        <dbReference type="Proteomes" id="UP000611762"/>
    </source>
</evidence>
<dbReference type="SUPFAM" id="SSF52540">
    <property type="entry name" value="P-loop containing nucleoside triphosphate hydrolases"/>
    <property type="match status" value="1"/>
</dbReference>
<feature type="domain" description="Rad50/SbcC-type AAA" evidence="2">
    <location>
        <begin position="8"/>
        <end position="206"/>
    </location>
</feature>
<evidence type="ECO:0000259" key="2">
    <source>
        <dbReference type="Pfam" id="PF13476"/>
    </source>
</evidence>